<evidence type="ECO:0000259" key="1">
    <source>
        <dbReference type="Pfam" id="PF01464"/>
    </source>
</evidence>
<dbReference type="InterPro" id="IPR008258">
    <property type="entry name" value="Transglycosylase_SLT_dom_1"/>
</dbReference>
<dbReference type="PANTHER" id="PTHR37423:SF2">
    <property type="entry name" value="MEMBRANE-BOUND LYTIC MUREIN TRANSGLYCOSYLASE C"/>
    <property type="match status" value="1"/>
</dbReference>
<name>A0A0S4QJ17_9ACTN</name>
<feature type="domain" description="Transglycosylase SLT" evidence="1">
    <location>
        <begin position="45"/>
        <end position="158"/>
    </location>
</feature>
<protein>
    <submittedName>
        <fullName evidence="2">Transglycosylase SLT domain-containing protein</fullName>
    </submittedName>
</protein>
<gene>
    <name evidence="2" type="ORF">Ga0074812_105215</name>
</gene>
<dbReference type="Gene3D" id="1.10.530.10">
    <property type="match status" value="1"/>
</dbReference>
<accession>A0A0S4QJ17</accession>
<keyword evidence="3" id="KW-1185">Reference proteome</keyword>
<dbReference type="Proteomes" id="UP000198802">
    <property type="component" value="Unassembled WGS sequence"/>
</dbReference>
<reference evidence="3" key="1">
    <citation type="submission" date="2015-11" db="EMBL/GenBank/DDBJ databases">
        <authorList>
            <person name="Varghese N."/>
        </authorList>
    </citation>
    <scope>NUCLEOTIDE SEQUENCE [LARGE SCALE GENOMIC DNA]</scope>
    <source>
        <strain evidence="3">DSM 45899</strain>
    </source>
</reference>
<evidence type="ECO:0000313" key="3">
    <source>
        <dbReference type="Proteomes" id="UP000198802"/>
    </source>
</evidence>
<dbReference type="PANTHER" id="PTHR37423">
    <property type="entry name" value="SOLUBLE LYTIC MUREIN TRANSGLYCOSYLASE-RELATED"/>
    <property type="match status" value="1"/>
</dbReference>
<sequence length="179" mass="18894">MRGMIRRAPAPAVLITIIVISLLSGCSHIFDRSFEDVPADLVPVFQAAAATYGVLTAAQLAAQARVESSFDPRAVSHAGARGMMQFLPTTWAQFGVDGSGDGLADPLEPRDAIPSAANYEAHLAESLADLPGDRISLILAAYNAGPVAVRTAGGIPDFDETRAYVARVHDWAATYSDQL</sequence>
<evidence type="ECO:0000313" key="2">
    <source>
        <dbReference type="EMBL" id="CUU55563.1"/>
    </source>
</evidence>
<dbReference type="EMBL" id="FAOZ01000005">
    <property type="protein sequence ID" value="CUU55563.1"/>
    <property type="molecule type" value="Genomic_DNA"/>
</dbReference>
<dbReference type="InterPro" id="IPR023346">
    <property type="entry name" value="Lysozyme-like_dom_sf"/>
</dbReference>
<dbReference type="CDD" id="cd13399">
    <property type="entry name" value="Slt35-like"/>
    <property type="match status" value="1"/>
</dbReference>
<dbReference type="SUPFAM" id="SSF53955">
    <property type="entry name" value="Lysozyme-like"/>
    <property type="match status" value="1"/>
</dbReference>
<organism evidence="2 3">
    <name type="scientific">Parafrankia irregularis</name>
    <dbReference type="NCBI Taxonomy" id="795642"/>
    <lineage>
        <taxon>Bacteria</taxon>
        <taxon>Bacillati</taxon>
        <taxon>Actinomycetota</taxon>
        <taxon>Actinomycetes</taxon>
        <taxon>Frankiales</taxon>
        <taxon>Frankiaceae</taxon>
        <taxon>Parafrankia</taxon>
    </lineage>
</organism>
<dbReference type="AlphaFoldDB" id="A0A0S4QJ17"/>
<proteinExistence type="predicted"/>
<dbReference type="PROSITE" id="PS51257">
    <property type="entry name" value="PROKAR_LIPOPROTEIN"/>
    <property type="match status" value="1"/>
</dbReference>
<dbReference type="Pfam" id="PF01464">
    <property type="entry name" value="SLT"/>
    <property type="match status" value="1"/>
</dbReference>